<dbReference type="STRING" id="101127.A0A1X2G2V4"/>
<protein>
    <submittedName>
        <fullName evidence="1">Uncharacterized protein</fullName>
    </submittedName>
</protein>
<accession>A0A1X2G2V4</accession>
<dbReference type="EMBL" id="MCGT01000057">
    <property type="protein sequence ID" value="ORX43184.1"/>
    <property type="molecule type" value="Genomic_DNA"/>
</dbReference>
<name>A0A1X2G2V4_9FUNG</name>
<sequence>MDEAKALQPLPAAAYPYLLQYPWHNDMASESTLYSAIVECLTQWWFLLGASLGFSLLHQTLVQRQWHESDPQVTLCLTLVDQLLERDTSSSFCEQVSRGMIQGVAVNQQSCLVLIKCFPHIHLTTLLLSLINLTAKATTERADQVGKGLIAKALLQDESGDLVLVYCDLIR</sequence>
<dbReference type="AlphaFoldDB" id="A0A1X2G2V4"/>
<evidence type="ECO:0000313" key="1">
    <source>
        <dbReference type="EMBL" id="ORX43184.1"/>
    </source>
</evidence>
<evidence type="ECO:0000313" key="2">
    <source>
        <dbReference type="Proteomes" id="UP000242146"/>
    </source>
</evidence>
<keyword evidence="2" id="KW-1185">Reference proteome</keyword>
<gene>
    <name evidence="1" type="ORF">DM01DRAFT_1202072</name>
</gene>
<reference evidence="1 2" key="1">
    <citation type="submission" date="2016-07" db="EMBL/GenBank/DDBJ databases">
        <title>Pervasive Adenine N6-methylation of Active Genes in Fungi.</title>
        <authorList>
            <consortium name="DOE Joint Genome Institute"/>
            <person name="Mondo S.J."/>
            <person name="Dannebaum R.O."/>
            <person name="Kuo R.C."/>
            <person name="Labutti K."/>
            <person name="Haridas S."/>
            <person name="Kuo A."/>
            <person name="Salamov A."/>
            <person name="Ahrendt S.R."/>
            <person name="Lipzen A."/>
            <person name="Sullivan W."/>
            <person name="Andreopoulos W.B."/>
            <person name="Clum A."/>
            <person name="Lindquist E."/>
            <person name="Daum C."/>
            <person name="Ramamoorthy G.K."/>
            <person name="Gryganskyi A."/>
            <person name="Culley D."/>
            <person name="Magnuson J.K."/>
            <person name="James T.Y."/>
            <person name="O'Malley M.A."/>
            <person name="Stajich J.E."/>
            <person name="Spatafora J.W."/>
            <person name="Visel A."/>
            <person name="Grigoriev I.V."/>
        </authorList>
    </citation>
    <scope>NUCLEOTIDE SEQUENCE [LARGE SCALE GENOMIC DNA]</scope>
    <source>
        <strain evidence="1 2">NRRL 3301</strain>
    </source>
</reference>
<proteinExistence type="predicted"/>
<organism evidence="1 2">
    <name type="scientific">Hesseltinella vesiculosa</name>
    <dbReference type="NCBI Taxonomy" id="101127"/>
    <lineage>
        <taxon>Eukaryota</taxon>
        <taxon>Fungi</taxon>
        <taxon>Fungi incertae sedis</taxon>
        <taxon>Mucoromycota</taxon>
        <taxon>Mucoromycotina</taxon>
        <taxon>Mucoromycetes</taxon>
        <taxon>Mucorales</taxon>
        <taxon>Cunninghamellaceae</taxon>
        <taxon>Hesseltinella</taxon>
    </lineage>
</organism>
<comment type="caution">
    <text evidence="1">The sequence shown here is derived from an EMBL/GenBank/DDBJ whole genome shotgun (WGS) entry which is preliminary data.</text>
</comment>
<dbReference type="Proteomes" id="UP000242146">
    <property type="component" value="Unassembled WGS sequence"/>
</dbReference>